<reference evidence="1 2" key="1">
    <citation type="submission" date="2018-11" db="EMBL/GenBank/DDBJ databases">
        <title>Complete genome sequence of Leptospira kmetyi isolate LS 001/16 from soil sample associated with a leptospirosis patient in Kelantan.</title>
        <authorList>
            <person name="Muhammad Yusoff F."/>
            <person name="Muhammad Yusoff S."/>
            <person name="Ahmad M.N."/>
            <person name="Yusof N.Y."/>
            <person name="Aziah I."/>
        </authorList>
    </citation>
    <scope>NUCLEOTIDE SEQUENCE [LARGE SCALE GENOMIC DNA]</scope>
    <source>
        <strain evidence="1 2">LS 001/16</strain>
    </source>
</reference>
<organism evidence="1 2">
    <name type="scientific">Leptospira kmetyi</name>
    <dbReference type="NCBI Taxonomy" id="408139"/>
    <lineage>
        <taxon>Bacteria</taxon>
        <taxon>Pseudomonadati</taxon>
        <taxon>Spirochaetota</taxon>
        <taxon>Spirochaetia</taxon>
        <taxon>Leptospirales</taxon>
        <taxon>Leptospiraceae</taxon>
        <taxon>Leptospira</taxon>
    </lineage>
</organism>
<dbReference type="AlphaFoldDB" id="A0AAD0XNT2"/>
<evidence type="ECO:0000313" key="1">
    <source>
        <dbReference type="EMBL" id="AYV54068.1"/>
    </source>
</evidence>
<accession>A0AAD0XNT2</accession>
<dbReference type="Proteomes" id="UP000276407">
    <property type="component" value="Chromosome 1"/>
</dbReference>
<dbReference type="EMBL" id="CP033614">
    <property type="protein sequence ID" value="AYV54068.1"/>
    <property type="molecule type" value="Genomic_DNA"/>
</dbReference>
<evidence type="ECO:0000313" key="2">
    <source>
        <dbReference type="Proteomes" id="UP000276407"/>
    </source>
</evidence>
<dbReference type="KEGG" id="lkm:EFP84_00115"/>
<protein>
    <submittedName>
        <fullName evidence="1">Uncharacterized protein</fullName>
    </submittedName>
</protein>
<proteinExistence type="predicted"/>
<sequence>MNAVFILKYLTYKVVPAIRTRNKKLIEASPFPNILRRPFWIQKREGENIIKMKYIKNKMRFAAVFILFAAAPYLNAQGLNVQSLISGADYPVENVDYFLEEVGTAALGSSQNGCHSQGIKFDGNYFYSSCMDTNGNNTAYLFVHDKYGRLIRKFNAGSSYDHPSGIFYYNGWAYVGFTSNGIDMKSQLYRFNGAGTIQNLGFFDHSVGFVGQSIPNPNNQSFSAKTRFYSYDQYYERQCNYTDGTCSSFLDVTTGNNINSAGKDGVQDCDVYYKNGGWYKACILFSANPNVIRVWKGNQTKLGPDNALTTYTMTYQPGHSGGFSFYTDPNGKKWIVTSPPPETNRRYCQGCSLVGGNTCACTDKNNRQRVRFYSFDRFLWPSGPN</sequence>
<name>A0AAD0XNT2_9LEPT</name>
<gene>
    <name evidence="1" type="ORF">EFP84_00115</name>
</gene>